<dbReference type="AlphaFoldDB" id="A0A1A7WCI1"/>
<evidence type="ECO:0000313" key="1">
    <source>
        <dbReference type="EMBL" id="SBP03236.1"/>
    </source>
</evidence>
<reference evidence="1" key="2">
    <citation type="submission" date="2016-06" db="EMBL/GenBank/DDBJ databases">
        <title>The genome of a short-lived fish provides insights into sex chromosome evolution and the genetic control of aging.</title>
        <authorList>
            <person name="Reichwald K."/>
            <person name="Felder M."/>
            <person name="Petzold A."/>
            <person name="Koch P."/>
            <person name="Groth M."/>
            <person name="Platzer M."/>
        </authorList>
    </citation>
    <scope>NUCLEOTIDE SEQUENCE</scope>
    <source>
        <tissue evidence="1">Brain</tissue>
    </source>
</reference>
<gene>
    <name evidence="1" type="primary">Nfu_g_1_007616</name>
</gene>
<proteinExistence type="predicted"/>
<reference evidence="1" key="1">
    <citation type="submission" date="2016-05" db="EMBL/GenBank/DDBJ databases">
        <authorList>
            <person name="Lavstsen T."/>
            <person name="Jespersen J.S."/>
        </authorList>
    </citation>
    <scope>NUCLEOTIDE SEQUENCE</scope>
    <source>
        <tissue evidence="1">Brain</tissue>
    </source>
</reference>
<organism evidence="1">
    <name type="scientific">Iconisemion striatum</name>
    <dbReference type="NCBI Taxonomy" id="60296"/>
    <lineage>
        <taxon>Eukaryota</taxon>
        <taxon>Metazoa</taxon>
        <taxon>Chordata</taxon>
        <taxon>Craniata</taxon>
        <taxon>Vertebrata</taxon>
        <taxon>Euteleostomi</taxon>
        <taxon>Actinopterygii</taxon>
        <taxon>Neopterygii</taxon>
        <taxon>Teleostei</taxon>
        <taxon>Neoteleostei</taxon>
        <taxon>Acanthomorphata</taxon>
        <taxon>Ovalentaria</taxon>
        <taxon>Atherinomorphae</taxon>
        <taxon>Cyprinodontiformes</taxon>
        <taxon>Nothobranchiidae</taxon>
        <taxon>Iconisemion</taxon>
    </lineage>
</organism>
<feature type="non-terminal residue" evidence="1">
    <location>
        <position position="143"/>
    </location>
</feature>
<dbReference type="EMBL" id="HADW01001836">
    <property type="protein sequence ID" value="SBP03236.1"/>
    <property type="molecule type" value="Transcribed_RNA"/>
</dbReference>
<protein>
    <submittedName>
        <fullName evidence="1">Uncharacterized protein</fullName>
    </submittedName>
</protein>
<sequence>NVCSSCALQISEFHPELLFLENTKEKKRVKKAIVEWSFQSGPKFPTRVQTTEMKVCVRSFLCSISLQDMLRCTGKTSHLVLNRTTHLWWILQANWTLSPGCAPSGFRGKATRGPLVIIDVRREKNEDRLIGLSMLRNLEMCPS</sequence>
<feature type="non-terminal residue" evidence="1">
    <location>
        <position position="1"/>
    </location>
</feature>
<accession>A0A1A7WCI1</accession>
<name>A0A1A7WCI1_9TELE</name>